<keyword evidence="3" id="KW-1003">Cell membrane</keyword>
<keyword evidence="12" id="KW-1185">Reference proteome</keyword>
<keyword evidence="8" id="KW-0325">Glycoprotein</keyword>
<evidence type="ECO:0000256" key="4">
    <source>
        <dbReference type="ARBA" id="ARBA00022692"/>
    </source>
</evidence>
<evidence type="ECO:0000256" key="6">
    <source>
        <dbReference type="ARBA" id="ARBA00023136"/>
    </source>
</evidence>
<dbReference type="Proteomes" id="UP001153148">
    <property type="component" value="Unassembled WGS sequence"/>
</dbReference>
<accession>A0ABN7NMK7</accession>
<dbReference type="Gene3D" id="1.10.287.70">
    <property type="match status" value="1"/>
</dbReference>
<evidence type="ECO:0000256" key="3">
    <source>
        <dbReference type="ARBA" id="ARBA00022475"/>
    </source>
</evidence>
<proteinExistence type="inferred from homology"/>
<feature type="transmembrane region" description="Helical" evidence="9">
    <location>
        <begin position="359"/>
        <end position="382"/>
    </location>
</feature>
<sequence length="404" mass="45669">MNTKTVLVQGECTYTSKITETKNITTLGKSLNLLVPPVIPKRNAESKEKKENVDSRFKKHYREDWMTSSTFLNMPLMLKIFVRASNDAKYSEWGNFVAPFSPSLWLALGVYIVGISAYFRALHAIRMHVCASKKQLPGRSCPYKSVFHVLGTFCQQVFPSTGQGITPRSSSCRIVLLFTLLTAVLTLSTYSASFISNLSIPNSKFPYDNLEQMLNQGNYTFAVLRRSAEYDQFETSKVRFLKDVYRTHLAPHKDDLPTTDLSAIQRLCQRDKYSVLVSMDLAEGLMEQVGCNIVPLAKEIFPATLTMIVTKSSPYLGIINYYLSKLRDSGILQRLRTVSWPQKIQQTDNNWTSVNFYKVVPIVLLFATGVTLACVILGVELLMHHSAVTKTYVKDKTVIPLFVH</sequence>
<feature type="transmembrane region" description="Helical" evidence="9">
    <location>
        <begin position="174"/>
        <end position="195"/>
    </location>
</feature>
<name>A0ABN7NMK7_TIMPD</name>
<evidence type="ECO:0000313" key="12">
    <source>
        <dbReference type="Proteomes" id="UP001153148"/>
    </source>
</evidence>
<feature type="domain" description="Ionotropic glutamate receptor C-terminal" evidence="10">
    <location>
        <begin position="102"/>
        <end position="265"/>
    </location>
</feature>
<comment type="caution">
    <text evidence="11">The sequence shown here is derived from an EMBL/GenBank/DDBJ whole genome shotgun (WGS) entry which is preliminary data.</text>
</comment>
<comment type="subcellular location">
    <subcellularLocation>
        <location evidence="1">Cell membrane</location>
        <topology evidence="1">Multi-pass membrane protein</topology>
    </subcellularLocation>
</comment>
<dbReference type="PANTHER" id="PTHR42643">
    <property type="entry name" value="IONOTROPIC RECEPTOR 20A-RELATED"/>
    <property type="match status" value="1"/>
</dbReference>
<evidence type="ECO:0000313" key="11">
    <source>
        <dbReference type="EMBL" id="CAG2055654.1"/>
    </source>
</evidence>
<evidence type="ECO:0000256" key="7">
    <source>
        <dbReference type="ARBA" id="ARBA00023170"/>
    </source>
</evidence>
<comment type="similarity">
    <text evidence="2">Belongs to the glutamate-gated ion channel (TC 1.A.10.1) family.</text>
</comment>
<dbReference type="PANTHER" id="PTHR42643:SF30">
    <property type="entry name" value="IONOTROPIC RECEPTOR 40A-RELATED"/>
    <property type="match status" value="1"/>
</dbReference>
<reference evidence="11" key="1">
    <citation type="submission" date="2021-03" db="EMBL/GenBank/DDBJ databases">
        <authorList>
            <person name="Tran Van P."/>
        </authorList>
    </citation>
    <scope>NUCLEOTIDE SEQUENCE</scope>
</reference>
<keyword evidence="5 9" id="KW-1133">Transmembrane helix</keyword>
<dbReference type="Pfam" id="PF00060">
    <property type="entry name" value="Lig_chan"/>
    <property type="match status" value="1"/>
</dbReference>
<evidence type="ECO:0000256" key="9">
    <source>
        <dbReference type="SAM" id="Phobius"/>
    </source>
</evidence>
<keyword evidence="4 9" id="KW-0812">Transmembrane</keyword>
<evidence type="ECO:0000256" key="2">
    <source>
        <dbReference type="ARBA" id="ARBA00008685"/>
    </source>
</evidence>
<gene>
    <name evidence="11" type="ORF">TPAB3V08_LOCUS2654</name>
</gene>
<keyword evidence="6 9" id="KW-0472">Membrane</keyword>
<dbReference type="SUPFAM" id="SSF53850">
    <property type="entry name" value="Periplasmic binding protein-like II"/>
    <property type="match status" value="1"/>
</dbReference>
<evidence type="ECO:0000256" key="5">
    <source>
        <dbReference type="ARBA" id="ARBA00022989"/>
    </source>
</evidence>
<keyword evidence="7" id="KW-0675">Receptor</keyword>
<evidence type="ECO:0000256" key="8">
    <source>
        <dbReference type="ARBA" id="ARBA00023180"/>
    </source>
</evidence>
<organism evidence="11 12">
    <name type="scientific">Timema podura</name>
    <name type="common">Walking stick</name>
    <dbReference type="NCBI Taxonomy" id="61482"/>
    <lineage>
        <taxon>Eukaryota</taxon>
        <taxon>Metazoa</taxon>
        <taxon>Ecdysozoa</taxon>
        <taxon>Arthropoda</taxon>
        <taxon>Hexapoda</taxon>
        <taxon>Insecta</taxon>
        <taxon>Pterygota</taxon>
        <taxon>Neoptera</taxon>
        <taxon>Polyneoptera</taxon>
        <taxon>Phasmatodea</taxon>
        <taxon>Timematodea</taxon>
        <taxon>Timematoidea</taxon>
        <taxon>Timematidae</taxon>
        <taxon>Timema</taxon>
    </lineage>
</organism>
<dbReference type="InterPro" id="IPR052192">
    <property type="entry name" value="Insect_Ionotropic_Sensory_Rcpt"/>
</dbReference>
<dbReference type="EMBL" id="CAJPIN010002736">
    <property type="protein sequence ID" value="CAG2055654.1"/>
    <property type="molecule type" value="Genomic_DNA"/>
</dbReference>
<dbReference type="InterPro" id="IPR001320">
    <property type="entry name" value="Iontro_rcpt_C"/>
</dbReference>
<feature type="transmembrane region" description="Helical" evidence="9">
    <location>
        <begin position="102"/>
        <end position="119"/>
    </location>
</feature>
<feature type="transmembrane region" description="Helical" evidence="9">
    <location>
        <begin position="65"/>
        <end position="82"/>
    </location>
</feature>
<evidence type="ECO:0000259" key="10">
    <source>
        <dbReference type="Pfam" id="PF00060"/>
    </source>
</evidence>
<evidence type="ECO:0000256" key="1">
    <source>
        <dbReference type="ARBA" id="ARBA00004651"/>
    </source>
</evidence>
<protein>
    <recommendedName>
        <fullName evidence="10">Ionotropic glutamate receptor C-terminal domain-containing protein</fullName>
    </recommendedName>
</protein>